<accession>A0A5C6E0I9</accession>
<evidence type="ECO:0000259" key="12">
    <source>
        <dbReference type="SMART" id="SM00845"/>
    </source>
</evidence>
<dbReference type="GO" id="GO:0070681">
    <property type="term" value="P:glutaminyl-tRNAGln biosynthesis via transamidation"/>
    <property type="evidence" value="ECO:0007669"/>
    <property type="project" value="TreeGrafter"/>
</dbReference>
<evidence type="ECO:0000256" key="9">
    <source>
        <dbReference type="ARBA" id="ARBA00047380"/>
    </source>
</evidence>
<evidence type="ECO:0000256" key="6">
    <source>
        <dbReference type="ARBA" id="ARBA00022840"/>
    </source>
</evidence>
<dbReference type="PROSITE" id="PS01234">
    <property type="entry name" value="GATB"/>
    <property type="match status" value="1"/>
</dbReference>
<dbReference type="PANTHER" id="PTHR11659">
    <property type="entry name" value="GLUTAMYL-TRNA GLN AMIDOTRANSFERASE SUBUNIT B MITOCHONDRIAL AND PROKARYOTIC PET112-RELATED"/>
    <property type="match status" value="1"/>
</dbReference>
<keyword evidence="6 11" id="KW-0067">ATP-binding</keyword>
<dbReference type="GO" id="GO:0050566">
    <property type="term" value="F:asparaginyl-tRNA synthase (glutamine-hydrolyzing) activity"/>
    <property type="evidence" value="ECO:0007669"/>
    <property type="project" value="RHEA"/>
</dbReference>
<dbReference type="Pfam" id="PF02934">
    <property type="entry name" value="GatB_N"/>
    <property type="match status" value="1"/>
</dbReference>
<reference evidence="13 14" key="1">
    <citation type="submission" date="2019-02" db="EMBL/GenBank/DDBJ databases">
        <title>Deep-cultivation of Planctomycetes and their phenomic and genomic characterization uncovers novel biology.</title>
        <authorList>
            <person name="Wiegand S."/>
            <person name="Jogler M."/>
            <person name="Boedeker C."/>
            <person name="Pinto D."/>
            <person name="Vollmers J."/>
            <person name="Rivas-Marin E."/>
            <person name="Kohn T."/>
            <person name="Peeters S.H."/>
            <person name="Heuer A."/>
            <person name="Rast P."/>
            <person name="Oberbeckmann S."/>
            <person name="Bunk B."/>
            <person name="Jeske O."/>
            <person name="Meyerdierks A."/>
            <person name="Storesund J.E."/>
            <person name="Kallscheuer N."/>
            <person name="Luecker S."/>
            <person name="Lage O.M."/>
            <person name="Pohl T."/>
            <person name="Merkel B.J."/>
            <person name="Hornburger P."/>
            <person name="Mueller R.-W."/>
            <person name="Bruemmer F."/>
            <person name="Labrenz M."/>
            <person name="Spormann A.M."/>
            <person name="Op Den Camp H."/>
            <person name="Overmann J."/>
            <person name="Amann R."/>
            <person name="Jetten M.S.M."/>
            <person name="Mascher T."/>
            <person name="Medema M.H."/>
            <person name="Devos D.P."/>
            <person name="Kaster A.-K."/>
            <person name="Ovreas L."/>
            <person name="Rohde M."/>
            <person name="Galperin M.Y."/>
            <person name="Jogler C."/>
        </authorList>
    </citation>
    <scope>NUCLEOTIDE SEQUENCE [LARGE SCALE GENOMIC DNA]</scope>
    <source>
        <strain evidence="13 14">Poly41</strain>
    </source>
</reference>
<evidence type="ECO:0000256" key="1">
    <source>
        <dbReference type="ARBA" id="ARBA00005306"/>
    </source>
</evidence>
<organism evidence="13 14">
    <name type="scientific">Novipirellula artificiosorum</name>
    <dbReference type="NCBI Taxonomy" id="2528016"/>
    <lineage>
        <taxon>Bacteria</taxon>
        <taxon>Pseudomonadati</taxon>
        <taxon>Planctomycetota</taxon>
        <taxon>Planctomycetia</taxon>
        <taxon>Pirellulales</taxon>
        <taxon>Pirellulaceae</taxon>
        <taxon>Novipirellula</taxon>
    </lineage>
</organism>
<proteinExistence type="inferred from homology"/>
<dbReference type="GO" id="GO:0016740">
    <property type="term" value="F:transferase activity"/>
    <property type="evidence" value="ECO:0007669"/>
    <property type="project" value="UniProtKB-KW"/>
</dbReference>
<comment type="catalytic activity">
    <reaction evidence="9 11">
        <text>L-aspartyl-tRNA(Asn) + L-glutamine + ATP + H2O = L-asparaginyl-tRNA(Asn) + L-glutamate + ADP + phosphate + 2 H(+)</text>
        <dbReference type="Rhea" id="RHEA:14513"/>
        <dbReference type="Rhea" id="RHEA-COMP:9674"/>
        <dbReference type="Rhea" id="RHEA-COMP:9677"/>
        <dbReference type="ChEBI" id="CHEBI:15377"/>
        <dbReference type="ChEBI" id="CHEBI:15378"/>
        <dbReference type="ChEBI" id="CHEBI:29985"/>
        <dbReference type="ChEBI" id="CHEBI:30616"/>
        <dbReference type="ChEBI" id="CHEBI:43474"/>
        <dbReference type="ChEBI" id="CHEBI:58359"/>
        <dbReference type="ChEBI" id="CHEBI:78515"/>
        <dbReference type="ChEBI" id="CHEBI:78516"/>
        <dbReference type="ChEBI" id="CHEBI:456216"/>
    </reaction>
</comment>
<evidence type="ECO:0000256" key="3">
    <source>
        <dbReference type="ARBA" id="ARBA00016923"/>
    </source>
</evidence>
<dbReference type="OrthoDB" id="9804078at2"/>
<evidence type="ECO:0000256" key="4">
    <source>
        <dbReference type="ARBA" id="ARBA00022598"/>
    </source>
</evidence>
<evidence type="ECO:0000256" key="5">
    <source>
        <dbReference type="ARBA" id="ARBA00022741"/>
    </source>
</evidence>
<dbReference type="SUPFAM" id="SSF89095">
    <property type="entry name" value="GatB/YqeY motif"/>
    <property type="match status" value="1"/>
</dbReference>
<dbReference type="Pfam" id="PF02637">
    <property type="entry name" value="GatB_Yqey"/>
    <property type="match status" value="1"/>
</dbReference>
<keyword evidence="14" id="KW-1185">Reference proteome</keyword>
<dbReference type="GO" id="GO:0050567">
    <property type="term" value="F:glutaminyl-tRNA synthase (glutamine-hydrolyzing) activity"/>
    <property type="evidence" value="ECO:0007669"/>
    <property type="project" value="UniProtKB-UniRule"/>
</dbReference>
<dbReference type="GO" id="GO:0005524">
    <property type="term" value="F:ATP binding"/>
    <property type="evidence" value="ECO:0007669"/>
    <property type="project" value="UniProtKB-KW"/>
</dbReference>
<evidence type="ECO:0000256" key="10">
    <source>
        <dbReference type="ARBA" id="ARBA00047913"/>
    </source>
</evidence>
<dbReference type="InterPro" id="IPR014746">
    <property type="entry name" value="Gln_synth/guanido_kin_cat_dom"/>
</dbReference>
<comment type="similarity">
    <text evidence="1 11">Belongs to the GatB/GatE family. GatB subfamily.</text>
</comment>
<keyword evidence="13" id="KW-0808">Transferase</keyword>
<dbReference type="SUPFAM" id="SSF55931">
    <property type="entry name" value="Glutamine synthetase/guanido kinase"/>
    <property type="match status" value="1"/>
</dbReference>
<evidence type="ECO:0000256" key="7">
    <source>
        <dbReference type="ARBA" id="ARBA00022917"/>
    </source>
</evidence>
<dbReference type="EC" id="6.3.5.-" evidence="11"/>
<dbReference type="RefSeq" id="WP_146524331.1">
    <property type="nucleotide sequence ID" value="NZ_SJPV01000001.1"/>
</dbReference>
<evidence type="ECO:0000256" key="8">
    <source>
        <dbReference type="ARBA" id="ARBA00024799"/>
    </source>
</evidence>
<dbReference type="InterPro" id="IPR017958">
    <property type="entry name" value="Gln-tRNA_amidoTrfase_suB_CS"/>
</dbReference>
<dbReference type="InterPro" id="IPR006075">
    <property type="entry name" value="Asn/Gln-tRNA_Trfase_suB/E_cat"/>
</dbReference>
<feature type="domain" description="Asn/Gln amidotransferase" evidence="12">
    <location>
        <begin position="342"/>
        <end position="487"/>
    </location>
</feature>
<dbReference type="NCBIfam" id="NF004014">
    <property type="entry name" value="PRK05477.1-4"/>
    <property type="match status" value="1"/>
</dbReference>
<dbReference type="SMART" id="SM00845">
    <property type="entry name" value="GatB_Yqey"/>
    <property type="match status" value="1"/>
</dbReference>
<name>A0A5C6E0I9_9BACT</name>
<evidence type="ECO:0000256" key="11">
    <source>
        <dbReference type="HAMAP-Rule" id="MF_00121"/>
    </source>
</evidence>
<dbReference type="Proteomes" id="UP000319143">
    <property type="component" value="Unassembled WGS sequence"/>
</dbReference>
<dbReference type="GO" id="GO:0006412">
    <property type="term" value="P:translation"/>
    <property type="evidence" value="ECO:0007669"/>
    <property type="project" value="UniProtKB-UniRule"/>
</dbReference>
<dbReference type="InterPro" id="IPR004413">
    <property type="entry name" value="GatB"/>
</dbReference>
<sequence>MTAHEVTTIIGLEVHVQLKTQTKLFCGCSAAFGAPPNTQVCPVCLGLPGALPVMNEHAIELAIRAGLAIHCSIPPMTKWDRKQYFYPDLPKGYQISQFDLPICADGYLEITDPADPDGTRHIGIIRAHLEEDAGKSMHDEVAGKSDTRIDLNRCGTPLLEIVSQPDLRSAAEVKEYLTQLKLILTHLDVSDCEMQEGSLRVDANVNLHIDVDGKKVATPIVEVKNMNSFRAVERALEYEVERQYADWENDGLTIEDNPKTTRGWDDVNQRTFVQREKEESADYRYFPDPDLLPVRIPSERVEALRQSLGELPRATYLRLQSQHDLKPYDADVIVNQGPAMIAYFERVAEVSGDAKRSSSWIQQDVMRTLKDRELSIDAFPVTSVGLGELLKLVVKGQLDNTRARDVFNYLLDHESTVDQAIQSLGIEQVDNSEIDALCQELLDANPAVVADVRSGKVQAVGSLIGQAKKKNPNANPQQVRETLLKLIG</sequence>
<evidence type="ECO:0000256" key="2">
    <source>
        <dbReference type="ARBA" id="ARBA00011123"/>
    </source>
</evidence>
<dbReference type="InterPro" id="IPR003789">
    <property type="entry name" value="Asn/Gln_tRNA_amidoTrase-B-like"/>
</dbReference>
<evidence type="ECO:0000313" key="14">
    <source>
        <dbReference type="Proteomes" id="UP000319143"/>
    </source>
</evidence>
<gene>
    <name evidence="11 13" type="primary">gatB</name>
    <name evidence="13" type="ORF">Poly41_05310</name>
</gene>
<dbReference type="InterPro" id="IPR023168">
    <property type="entry name" value="GatB_Yqey_C_2"/>
</dbReference>
<protein>
    <recommendedName>
        <fullName evidence="3 11">Aspartyl/glutamyl-tRNA(Asn/Gln) amidotransferase subunit B</fullName>
        <shortName evidence="11">Asp/Glu-ADT subunit B</shortName>
        <ecNumber evidence="11">6.3.5.-</ecNumber>
    </recommendedName>
</protein>
<comment type="subunit">
    <text evidence="2 11">Heterotrimer of A, B and C subunits.</text>
</comment>
<keyword evidence="4 11" id="KW-0436">Ligase</keyword>
<evidence type="ECO:0000313" key="13">
    <source>
        <dbReference type="EMBL" id="TWU42235.1"/>
    </source>
</evidence>
<comment type="catalytic activity">
    <reaction evidence="10 11">
        <text>L-glutamyl-tRNA(Gln) + L-glutamine + ATP + H2O = L-glutaminyl-tRNA(Gln) + L-glutamate + ADP + phosphate + H(+)</text>
        <dbReference type="Rhea" id="RHEA:17521"/>
        <dbReference type="Rhea" id="RHEA-COMP:9681"/>
        <dbReference type="Rhea" id="RHEA-COMP:9684"/>
        <dbReference type="ChEBI" id="CHEBI:15377"/>
        <dbReference type="ChEBI" id="CHEBI:15378"/>
        <dbReference type="ChEBI" id="CHEBI:29985"/>
        <dbReference type="ChEBI" id="CHEBI:30616"/>
        <dbReference type="ChEBI" id="CHEBI:43474"/>
        <dbReference type="ChEBI" id="CHEBI:58359"/>
        <dbReference type="ChEBI" id="CHEBI:78520"/>
        <dbReference type="ChEBI" id="CHEBI:78521"/>
        <dbReference type="ChEBI" id="CHEBI:456216"/>
    </reaction>
</comment>
<dbReference type="PANTHER" id="PTHR11659:SF0">
    <property type="entry name" value="GLUTAMYL-TRNA(GLN) AMIDOTRANSFERASE SUBUNIT B, MITOCHONDRIAL"/>
    <property type="match status" value="1"/>
</dbReference>
<dbReference type="InterPro" id="IPR018027">
    <property type="entry name" value="Asn/Gln_amidotransferase"/>
</dbReference>
<dbReference type="AlphaFoldDB" id="A0A5C6E0I9"/>
<dbReference type="InterPro" id="IPR017959">
    <property type="entry name" value="Asn/Gln-tRNA_amidoTrfase_suB/E"/>
</dbReference>
<dbReference type="NCBIfam" id="NF004012">
    <property type="entry name" value="PRK05477.1-2"/>
    <property type="match status" value="1"/>
</dbReference>
<comment type="caution">
    <text evidence="13">The sequence shown here is derived from an EMBL/GenBank/DDBJ whole genome shotgun (WGS) entry which is preliminary data.</text>
</comment>
<dbReference type="Gene3D" id="1.10.10.410">
    <property type="match status" value="1"/>
</dbReference>
<comment type="function">
    <text evidence="8 11">Allows the formation of correctly charged Asn-tRNA(Asn) or Gln-tRNA(Gln) through the transamidation of misacylated Asp-tRNA(Asn) or Glu-tRNA(Gln) in organisms which lack either or both of asparaginyl-tRNA or glutaminyl-tRNA synthetases. The reaction takes place in the presence of glutamine and ATP through an activated phospho-Asp-tRNA(Asn) or phospho-Glu-tRNA(Gln).</text>
</comment>
<keyword evidence="7 11" id="KW-0648">Protein biosynthesis</keyword>
<dbReference type="NCBIfam" id="TIGR00133">
    <property type="entry name" value="gatB"/>
    <property type="match status" value="1"/>
</dbReference>
<dbReference type="EMBL" id="SJPV01000001">
    <property type="protein sequence ID" value="TWU42235.1"/>
    <property type="molecule type" value="Genomic_DNA"/>
</dbReference>
<keyword evidence="5 11" id="KW-0547">Nucleotide-binding</keyword>
<dbReference type="HAMAP" id="MF_00121">
    <property type="entry name" value="GatB"/>
    <property type="match status" value="1"/>
</dbReference>